<feature type="transmembrane region" description="Helical" evidence="1">
    <location>
        <begin position="6"/>
        <end position="23"/>
    </location>
</feature>
<sequence length="84" mass="9785">MHCTARFGFIMFVYCVPFGLLCVGSPHQWKENLASFSFEDLYENIILQYKSLTRIKIINFSLLPKLLPGNLHPRSDRHAYHSIV</sequence>
<keyword evidence="3" id="KW-1185">Reference proteome</keyword>
<dbReference type="Proteomes" id="UP000887565">
    <property type="component" value="Unplaced"/>
</dbReference>
<dbReference type="WBParaSite" id="nRc.2.0.1.t11260-RA">
    <property type="protein sequence ID" value="nRc.2.0.1.t11260-RA"/>
    <property type="gene ID" value="nRc.2.0.1.g11260"/>
</dbReference>
<name>A0A915IAQ8_ROMCU</name>
<keyword evidence="2" id="KW-0732">Signal</keyword>
<evidence type="ECO:0000313" key="4">
    <source>
        <dbReference type="WBParaSite" id="nRc.2.0.1.t11260-RA"/>
    </source>
</evidence>
<keyword evidence="1" id="KW-0812">Transmembrane</keyword>
<keyword evidence="1" id="KW-1133">Transmembrane helix</keyword>
<dbReference type="AlphaFoldDB" id="A0A915IAQ8"/>
<evidence type="ECO:0000256" key="1">
    <source>
        <dbReference type="SAM" id="Phobius"/>
    </source>
</evidence>
<reference evidence="4" key="1">
    <citation type="submission" date="2022-11" db="UniProtKB">
        <authorList>
            <consortium name="WormBaseParasite"/>
        </authorList>
    </citation>
    <scope>IDENTIFICATION</scope>
</reference>
<feature type="signal peptide" evidence="2">
    <location>
        <begin position="1"/>
        <end position="15"/>
    </location>
</feature>
<protein>
    <submittedName>
        <fullName evidence="4">Secreted protein</fullName>
    </submittedName>
</protein>
<proteinExistence type="predicted"/>
<keyword evidence="1" id="KW-0472">Membrane</keyword>
<feature type="chain" id="PRO_5038070474" evidence="2">
    <location>
        <begin position="16"/>
        <end position="84"/>
    </location>
</feature>
<accession>A0A915IAQ8</accession>
<evidence type="ECO:0000256" key="2">
    <source>
        <dbReference type="SAM" id="SignalP"/>
    </source>
</evidence>
<evidence type="ECO:0000313" key="3">
    <source>
        <dbReference type="Proteomes" id="UP000887565"/>
    </source>
</evidence>
<organism evidence="3 4">
    <name type="scientific">Romanomermis culicivorax</name>
    <name type="common">Nematode worm</name>
    <dbReference type="NCBI Taxonomy" id="13658"/>
    <lineage>
        <taxon>Eukaryota</taxon>
        <taxon>Metazoa</taxon>
        <taxon>Ecdysozoa</taxon>
        <taxon>Nematoda</taxon>
        <taxon>Enoplea</taxon>
        <taxon>Dorylaimia</taxon>
        <taxon>Mermithida</taxon>
        <taxon>Mermithoidea</taxon>
        <taxon>Mermithidae</taxon>
        <taxon>Romanomermis</taxon>
    </lineage>
</organism>